<proteinExistence type="predicted"/>
<reference evidence="2 3" key="1">
    <citation type="journal article" date="2018" name="Genome Biol. Evol.">
        <title>Multiple Roots of Fruiting Body Formation in Amoebozoa.</title>
        <authorList>
            <person name="Hillmann F."/>
            <person name="Forbes G."/>
            <person name="Novohradska S."/>
            <person name="Ferling I."/>
            <person name="Riege K."/>
            <person name="Groth M."/>
            <person name="Westermann M."/>
            <person name="Marz M."/>
            <person name="Spaller T."/>
            <person name="Winckler T."/>
            <person name="Schaap P."/>
            <person name="Glockner G."/>
        </authorList>
    </citation>
    <scope>NUCLEOTIDE SEQUENCE [LARGE SCALE GENOMIC DNA]</scope>
    <source>
        <strain evidence="2 3">Jena</strain>
    </source>
</reference>
<dbReference type="CDD" id="cd06257">
    <property type="entry name" value="DnaJ"/>
    <property type="match status" value="1"/>
</dbReference>
<dbReference type="Pfam" id="PF00226">
    <property type="entry name" value="DnaJ"/>
    <property type="match status" value="1"/>
</dbReference>
<dbReference type="AlphaFoldDB" id="A0A2P6ND82"/>
<dbReference type="InterPro" id="IPR036869">
    <property type="entry name" value="J_dom_sf"/>
</dbReference>
<dbReference type="PROSITE" id="PS50076">
    <property type="entry name" value="DNAJ_2"/>
    <property type="match status" value="1"/>
</dbReference>
<evidence type="ECO:0000313" key="2">
    <source>
        <dbReference type="EMBL" id="PRP81909.1"/>
    </source>
</evidence>
<dbReference type="OrthoDB" id="376357at2759"/>
<dbReference type="InterPro" id="IPR001623">
    <property type="entry name" value="DnaJ_domain"/>
</dbReference>
<organism evidence="2 3">
    <name type="scientific">Planoprotostelium fungivorum</name>
    <dbReference type="NCBI Taxonomy" id="1890364"/>
    <lineage>
        <taxon>Eukaryota</taxon>
        <taxon>Amoebozoa</taxon>
        <taxon>Evosea</taxon>
        <taxon>Variosea</taxon>
        <taxon>Cavosteliida</taxon>
        <taxon>Cavosteliaceae</taxon>
        <taxon>Planoprotostelium</taxon>
    </lineage>
</organism>
<evidence type="ECO:0000313" key="3">
    <source>
        <dbReference type="Proteomes" id="UP000241769"/>
    </source>
</evidence>
<dbReference type="SMART" id="SM00271">
    <property type="entry name" value="DnaJ"/>
    <property type="match status" value="1"/>
</dbReference>
<comment type="caution">
    <text evidence="2">The sequence shown here is derived from an EMBL/GenBank/DDBJ whole genome shotgun (WGS) entry which is preliminary data.</text>
</comment>
<dbReference type="Gene3D" id="1.10.287.110">
    <property type="entry name" value="DnaJ domain"/>
    <property type="match status" value="1"/>
</dbReference>
<accession>A0A2P6ND82</accession>
<keyword evidence="3" id="KW-1185">Reference proteome</keyword>
<gene>
    <name evidence="2" type="ORF">PROFUN_10617</name>
</gene>
<dbReference type="Proteomes" id="UP000241769">
    <property type="component" value="Unassembled WGS sequence"/>
</dbReference>
<feature type="domain" description="J" evidence="1">
    <location>
        <begin position="243"/>
        <end position="300"/>
    </location>
</feature>
<dbReference type="SUPFAM" id="SSF46565">
    <property type="entry name" value="Chaperone J-domain"/>
    <property type="match status" value="1"/>
</dbReference>
<name>A0A2P6ND82_9EUKA</name>
<protein>
    <recommendedName>
        <fullName evidence="1">J domain-containing protein</fullName>
    </recommendedName>
</protein>
<evidence type="ECO:0000259" key="1">
    <source>
        <dbReference type="PROSITE" id="PS50076"/>
    </source>
</evidence>
<dbReference type="EMBL" id="MDYQ01000114">
    <property type="protein sequence ID" value="PRP81909.1"/>
    <property type="molecule type" value="Genomic_DNA"/>
</dbReference>
<dbReference type="InParanoid" id="A0A2P6ND82"/>
<sequence length="300" mass="33744">MLCEVLAEVYSDDEEKATEILLFLSLDKNMSCRVPFYTLRSPQKIKALGDRLLQERKLFEDHEEVLRDLWLYLIPDRNRNSELVSAKTNYMPIAWTNFSTGLSLLSPEKKISFVRACIIILRKFGLSSLGTIAVLKKSSMKAMTITALIRTTLKLEAIKMIYEWYHGRADGRRCAAHIATSLSTVAAGVVAGQAVVSLSHPLGPVSLILGVAAGYYASHYANSLTDKLTQRIFGLAPTAALDRAYEFMMLSPNCTNAEVNEQYRKIALLYHPDKEWGSAEHFILLNSHMELIRAAREKQK</sequence>